<dbReference type="Pfam" id="PF00816">
    <property type="entry name" value="Histone_HNS"/>
    <property type="match status" value="1"/>
</dbReference>
<name>A0A9Q9HPM7_LEICA</name>
<dbReference type="KEGG" id="lcae:K3721_18950"/>
<dbReference type="GO" id="GO:0003677">
    <property type="term" value="F:DNA binding"/>
    <property type="evidence" value="ECO:0007669"/>
    <property type="project" value="InterPro"/>
</dbReference>
<accession>A0A9Q9HPM7</accession>
<evidence type="ECO:0000313" key="4">
    <source>
        <dbReference type="EMBL" id="UWQ56035.1"/>
    </source>
</evidence>
<keyword evidence="4" id="KW-0614">Plasmid</keyword>
<organism evidence="4 5">
    <name type="scientific">Leisingera caerulea</name>
    <name type="common">Phaeobacter caeruleus</name>
    <dbReference type="NCBI Taxonomy" id="506591"/>
    <lineage>
        <taxon>Bacteria</taxon>
        <taxon>Pseudomonadati</taxon>
        <taxon>Pseudomonadota</taxon>
        <taxon>Alphaproteobacteria</taxon>
        <taxon>Rhodobacterales</taxon>
        <taxon>Roseobacteraceae</taxon>
        <taxon>Leisingera</taxon>
    </lineage>
</organism>
<dbReference type="AlphaFoldDB" id="A0A9Q9HPM7"/>
<dbReference type="InterPro" id="IPR027444">
    <property type="entry name" value="H-NS_C_dom"/>
</dbReference>
<dbReference type="Proteomes" id="UP001058713">
    <property type="component" value="Plasmid unnamed1"/>
</dbReference>
<reference evidence="4" key="1">
    <citation type="submission" date="2021-08" db="EMBL/GenBank/DDBJ databases">
        <authorList>
            <person name="Nwanade C."/>
            <person name="Wang M."/>
            <person name="Masoudi A."/>
            <person name="Yu Z."/>
            <person name="Liu J."/>
        </authorList>
    </citation>
    <scope>NUCLEOTIDE SEQUENCE</scope>
    <source>
        <strain evidence="4">S122</strain>
        <plasmid evidence="4">unnamed1</plasmid>
    </source>
</reference>
<dbReference type="Gene3D" id="4.10.430.10">
    <property type="entry name" value="Histone-like protein H-NS, C-terminal domain"/>
    <property type="match status" value="1"/>
</dbReference>
<evidence type="ECO:0000256" key="2">
    <source>
        <dbReference type="SAM" id="MobiDB-lite"/>
    </source>
</evidence>
<proteinExistence type="predicted"/>
<dbReference type="SUPFAM" id="SSF81273">
    <property type="entry name" value="H-NS histone-like proteins"/>
    <property type="match status" value="1"/>
</dbReference>
<geneLocation type="plasmid" evidence="4 5">
    <name>unnamed1</name>
</geneLocation>
<feature type="domain" description="DNA-binding protein H-NS-like C-terminal" evidence="3">
    <location>
        <begin position="59"/>
        <end position="104"/>
    </location>
</feature>
<feature type="region of interest" description="Disordered" evidence="2">
    <location>
        <begin position="64"/>
        <end position="83"/>
    </location>
</feature>
<feature type="coiled-coil region" evidence="1">
    <location>
        <begin position="6"/>
        <end position="33"/>
    </location>
</feature>
<dbReference type="EMBL" id="CP081071">
    <property type="protein sequence ID" value="UWQ56035.1"/>
    <property type="molecule type" value="Genomic_DNA"/>
</dbReference>
<protein>
    <submittedName>
        <fullName evidence="4">H-NS histone family protein</fullName>
    </submittedName>
</protein>
<evidence type="ECO:0000313" key="5">
    <source>
        <dbReference type="Proteomes" id="UP001058713"/>
    </source>
</evidence>
<dbReference type="SMART" id="SM00528">
    <property type="entry name" value="HNS"/>
    <property type="match status" value="1"/>
</dbReference>
<sequence length="105" mass="11526">MAMDLNAMSSAELKQLQADLANAIEARQKEDLRAAHLAAEKAVGEFGFSLEDVFMSAVKRPKGKAVPKYRNPGNPDQTWTGRGRKPKWINEVLEGGADLTDLEIT</sequence>
<gene>
    <name evidence="4" type="ORF">K3721_18950</name>
</gene>
<evidence type="ECO:0000259" key="3">
    <source>
        <dbReference type="SMART" id="SM00528"/>
    </source>
</evidence>
<keyword evidence="1" id="KW-0175">Coiled coil</keyword>
<dbReference type="InterPro" id="IPR037150">
    <property type="entry name" value="H-NS_C_dom_sf"/>
</dbReference>
<evidence type="ECO:0000256" key="1">
    <source>
        <dbReference type="SAM" id="Coils"/>
    </source>
</evidence>